<dbReference type="GO" id="GO:0016491">
    <property type="term" value="F:oxidoreductase activity"/>
    <property type="evidence" value="ECO:0007669"/>
    <property type="project" value="InterPro"/>
</dbReference>
<dbReference type="SMART" id="SM00829">
    <property type="entry name" value="PKS_ER"/>
    <property type="match status" value="1"/>
</dbReference>
<dbReference type="GO" id="GO:0008270">
    <property type="term" value="F:zinc ion binding"/>
    <property type="evidence" value="ECO:0007669"/>
    <property type="project" value="InterPro"/>
</dbReference>
<dbReference type="InterPro" id="IPR011032">
    <property type="entry name" value="GroES-like_sf"/>
</dbReference>
<dbReference type="Pfam" id="PF08240">
    <property type="entry name" value="ADH_N"/>
    <property type="match status" value="1"/>
</dbReference>
<dbReference type="Gene3D" id="3.90.180.10">
    <property type="entry name" value="Medium-chain alcohol dehydrogenases, catalytic domain"/>
    <property type="match status" value="1"/>
</dbReference>
<accession>A0A1V0AFY2</accession>
<evidence type="ECO:0000313" key="2">
    <source>
        <dbReference type="EMBL" id="AQZ69105.1"/>
    </source>
</evidence>
<dbReference type="STRING" id="1909395.BKM31_53395"/>
<dbReference type="AlphaFoldDB" id="A0A1V0AFY2"/>
<dbReference type="InterPro" id="IPR036291">
    <property type="entry name" value="NAD(P)-bd_dom_sf"/>
</dbReference>
<gene>
    <name evidence="2" type="ORF">BKM31_53395</name>
</gene>
<proteinExistence type="predicted"/>
<dbReference type="PROSITE" id="PS01162">
    <property type="entry name" value="QOR_ZETA_CRYSTAL"/>
    <property type="match status" value="1"/>
</dbReference>
<dbReference type="PANTHER" id="PTHR11695:SF648">
    <property type="entry name" value="ZINC-BINDING OXIDOREDUCTASE"/>
    <property type="match status" value="1"/>
</dbReference>
<reference evidence="3" key="1">
    <citation type="journal article" date="2017" name="Med. Chem. Commun.">
        <title>Nonomuraea sp. ATCC 55076 harbours the largest actinomycete chromosome to date and the kistamicin biosynthetic gene cluster.</title>
        <authorList>
            <person name="Nazari B."/>
            <person name="Forneris C.C."/>
            <person name="Gibson M.I."/>
            <person name="Moon K."/>
            <person name="Schramma K.R."/>
            <person name="Seyedsayamdost M.R."/>
        </authorList>
    </citation>
    <scope>NUCLEOTIDE SEQUENCE [LARGE SCALE GENOMIC DNA]</scope>
    <source>
        <strain evidence="3">ATCC 55076</strain>
    </source>
</reference>
<dbReference type="InterPro" id="IPR013154">
    <property type="entry name" value="ADH-like_N"/>
</dbReference>
<feature type="domain" description="Enoyl reductase (ER)" evidence="1">
    <location>
        <begin position="10"/>
        <end position="320"/>
    </location>
</feature>
<dbReference type="InterPro" id="IPR020843">
    <property type="entry name" value="ER"/>
</dbReference>
<dbReference type="Pfam" id="PF13602">
    <property type="entry name" value="ADH_zinc_N_2"/>
    <property type="match status" value="1"/>
</dbReference>
<evidence type="ECO:0000313" key="3">
    <source>
        <dbReference type="Proteomes" id="UP000190797"/>
    </source>
</evidence>
<organism evidence="2 3">
    <name type="scientific">[Actinomadura] parvosata subsp. kistnae</name>
    <dbReference type="NCBI Taxonomy" id="1909395"/>
    <lineage>
        <taxon>Bacteria</taxon>
        <taxon>Bacillati</taxon>
        <taxon>Actinomycetota</taxon>
        <taxon>Actinomycetes</taxon>
        <taxon>Streptosporangiales</taxon>
        <taxon>Streptosporangiaceae</taxon>
        <taxon>Nonomuraea</taxon>
    </lineage>
</organism>
<sequence length="322" mass="33773">MKAVRRHVYGAPEVIELEEVPKPEIGDDGVLVRVRAAAVNPGDWHLLRGTPYVLRAVSGLSKPKVPGLGADFAGVVEAVGKGVSRFQPGDEVYGCAPGSFAEYVAVPEGGPIAAKPAGLTFEQAAAVPTSAMTALQALRDKAGLERGQKVLVNGAAGGIGTFAVQLAKAFGAEVTGVCGGANVELVRSIGADHVIDYTKEDFTRTGRRYDVILDNIANRTVGECRRLLTPAGAYLSNSGGGGRWVGVMGRVIRLNLTNLFVRHTLPTFVTRENAADLAALRELIEAGEVTPVVERVFPLAAVSEAIAHVERGHAKGKVVIVL</sequence>
<dbReference type="SUPFAM" id="SSF50129">
    <property type="entry name" value="GroES-like"/>
    <property type="match status" value="1"/>
</dbReference>
<dbReference type="PANTHER" id="PTHR11695">
    <property type="entry name" value="ALCOHOL DEHYDROGENASE RELATED"/>
    <property type="match status" value="1"/>
</dbReference>
<dbReference type="InterPro" id="IPR002364">
    <property type="entry name" value="Quin_OxRdtase/zeta-crystal_CS"/>
</dbReference>
<evidence type="ECO:0000259" key="1">
    <source>
        <dbReference type="SMART" id="SM00829"/>
    </source>
</evidence>
<keyword evidence="3" id="KW-1185">Reference proteome</keyword>
<dbReference type="RefSeq" id="WP_080045496.1">
    <property type="nucleotide sequence ID" value="NZ_CP017717.1"/>
</dbReference>
<dbReference type="Gene3D" id="3.40.50.720">
    <property type="entry name" value="NAD(P)-binding Rossmann-like Domain"/>
    <property type="match status" value="1"/>
</dbReference>
<dbReference type="SUPFAM" id="SSF51735">
    <property type="entry name" value="NAD(P)-binding Rossmann-fold domains"/>
    <property type="match status" value="1"/>
</dbReference>
<dbReference type="EMBL" id="CP017717">
    <property type="protein sequence ID" value="AQZ69105.1"/>
    <property type="molecule type" value="Genomic_DNA"/>
</dbReference>
<dbReference type="KEGG" id="noa:BKM31_53395"/>
<name>A0A1V0AFY2_9ACTN</name>
<dbReference type="InterPro" id="IPR050700">
    <property type="entry name" value="YIM1/Zinc_Alcohol_DH_Fams"/>
</dbReference>
<dbReference type="OrthoDB" id="3727682at2"/>
<dbReference type="Proteomes" id="UP000190797">
    <property type="component" value="Chromosome"/>
</dbReference>
<protein>
    <submittedName>
        <fullName evidence="2">Alcohol dehydrogenase</fullName>
    </submittedName>
</protein>
<dbReference type="CDD" id="cd08267">
    <property type="entry name" value="MDR1"/>
    <property type="match status" value="1"/>
</dbReference>